<evidence type="ECO:0000313" key="2">
    <source>
        <dbReference type="EMBL" id="AGM05406.1"/>
    </source>
</evidence>
<protein>
    <submittedName>
        <fullName evidence="2">Uncharacterized protein</fullName>
    </submittedName>
</protein>
<dbReference type="EMBL" id="CP003410">
    <property type="protein sequence ID" value="AGM05406.1"/>
    <property type="molecule type" value="Genomic_DNA"/>
</dbReference>
<feature type="compositionally biased region" description="Low complexity" evidence="1">
    <location>
        <begin position="43"/>
        <end position="64"/>
    </location>
</feature>
<evidence type="ECO:0000256" key="1">
    <source>
        <dbReference type="SAM" id="MobiDB-lite"/>
    </source>
</evidence>
<proteinExistence type="predicted"/>
<feature type="compositionally biased region" description="Polar residues" evidence="1">
    <location>
        <begin position="22"/>
        <end position="33"/>
    </location>
</feature>
<dbReference type="HOGENOM" id="CLU_2748872_0_0_11"/>
<name>R4SZ44_9PSEU</name>
<gene>
    <name evidence="2" type="ORF">AORI_2819</name>
</gene>
<reference evidence="2 3" key="1">
    <citation type="journal article" date="2013" name="BMC Genomics">
        <title>ContigScape: a Cytoscape plugin facilitating microbial genome gap closing.</title>
        <authorList>
            <person name="Tang B."/>
            <person name="Wang Q."/>
            <person name="Yang M."/>
            <person name="Xie F."/>
            <person name="Zhu Y."/>
            <person name="Zhuo Y."/>
            <person name="Wang S."/>
            <person name="Gao H."/>
            <person name="Ding X."/>
            <person name="Zhang L."/>
            <person name="Zhao G."/>
            <person name="Zheng H."/>
        </authorList>
    </citation>
    <scope>NUCLEOTIDE SEQUENCE [LARGE SCALE GENOMIC DNA]</scope>
    <source>
        <strain evidence="2 3">HCCB10007</strain>
    </source>
</reference>
<dbReference type="KEGG" id="aoi:AORI_2819"/>
<keyword evidence="3" id="KW-1185">Reference proteome</keyword>
<dbReference type="AlphaFoldDB" id="R4SZ44"/>
<feature type="region of interest" description="Disordered" evidence="1">
    <location>
        <begin position="1"/>
        <end position="70"/>
    </location>
</feature>
<accession>R4SZ44</accession>
<dbReference type="Proteomes" id="UP000013968">
    <property type="component" value="Chromosome"/>
</dbReference>
<organism evidence="2 3">
    <name type="scientific">Amycolatopsis keratiniphila</name>
    <dbReference type="NCBI Taxonomy" id="129921"/>
    <lineage>
        <taxon>Bacteria</taxon>
        <taxon>Bacillati</taxon>
        <taxon>Actinomycetota</taxon>
        <taxon>Actinomycetes</taxon>
        <taxon>Pseudonocardiales</taxon>
        <taxon>Pseudonocardiaceae</taxon>
        <taxon>Amycolatopsis</taxon>
        <taxon>Amycolatopsis japonica group</taxon>
    </lineage>
</organism>
<dbReference type="PATRIC" id="fig|1156913.3.peg.2888"/>
<evidence type="ECO:0000313" key="3">
    <source>
        <dbReference type="Proteomes" id="UP000013968"/>
    </source>
</evidence>
<sequence length="70" mass="6878">MTPTATSPAPPNARLREVRNPVSDTGSPGSPASTKAVVCGKGAAARTLPSPTTTPTTFDSGTAPSPGMPT</sequence>